<evidence type="ECO:0000313" key="2">
    <source>
        <dbReference type="EMBL" id="CAH0364903.1"/>
    </source>
</evidence>
<organism evidence="2 3">
    <name type="scientific">Pelagomonas calceolata</name>
    <dbReference type="NCBI Taxonomy" id="35677"/>
    <lineage>
        <taxon>Eukaryota</taxon>
        <taxon>Sar</taxon>
        <taxon>Stramenopiles</taxon>
        <taxon>Ochrophyta</taxon>
        <taxon>Pelagophyceae</taxon>
        <taxon>Pelagomonadales</taxon>
        <taxon>Pelagomonadaceae</taxon>
        <taxon>Pelagomonas</taxon>
    </lineage>
</organism>
<name>A0A8J2S5J8_9STRA</name>
<dbReference type="OrthoDB" id="36839at2759"/>
<dbReference type="Proteomes" id="UP000789595">
    <property type="component" value="Unassembled WGS sequence"/>
</dbReference>
<dbReference type="AlphaFoldDB" id="A0A8J2S5J8"/>
<feature type="region of interest" description="Disordered" evidence="1">
    <location>
        <begin position="229"/>
        <end position="248"/>
    </location>
</feature>
<keyword evidence="3" id="KW-1185">Reference proteome</keyword>
<reference evidence="2" key="1">
    <citation type="submission" date="2021-11" db="EMBL/GenBank/DDBJ databases">
        <authorList>
            <consortium name="Genoscope - CEA"/>
            <person name="William W."/>
        </authorList>
    </citation>
    <scope>NUCLEOTIDE SEQUENCE</scope>
</reference>
<proteinExistence type="predicted"/>
<gene>
    <name evidence="2" type="ORF">PECAL_1P12930</name>
</gene>
<accession>A0A8J2S5J8</accession>
<evidence type="ECO:0000313" key="3">
    <source>
        <dbReference type="Proteomes" id="UP000789595"/>
    </source>
</evidence>
<comment type="caution">
    <text evidence="2">The sequence shown here is derived from an EMBL/GenBank/DDBJ whole genome shotgun (WGS) entry which is preliminary data.</text>
</comment>
<sequence length="248" mass="25146">MLAARFATTLEVTISKIFPAGAGWQAASLYADKLGFAADSASFALTTGVGDGIAVAAGHTGYYAVKKAVADPTIDMGEQAGVGVWLGSAAVCSGALWQPLVNALQASEKLPFEAVAGMTAVGCGGAFLTGLRVGRAVMPWVPDCDSANFATDAYLSMAIGGASSFFVGTDVAYLGGEGNFLRPIVGVEDFDSDLLGVAKAGTSTALGFVAFQSVQNVTFKAGTAWLDPAESPEPVKEALPADPQASFS</sequence>
<dbReference type="EMBL" id="CAKKNE010000001">
    <property type="protein sequence ID" value="CAH0364903.1"/>
    <property type="molecule type" value="Genomic_DNA"/>
</dbReference>
<protein>
    <submittedName>
        <fullName evidence="2">Uncharacterized protein</fullName>
    </submittedName>
</protein>
<evidence type="ECO:0000256" key="1">
    <source>
        <dbReference type="SAM" id="MobiDB-lite"/>
    </source>
</evidence>